<accession>A0ABT5EQ00</accession>
<keyword evidence="3" id="KW-1185">Reference proteome</keyword>
<feature type="region of interest" description="Disordered" evidence="1">
    <location>
        <begin position="241"/>
        <end position="268"/>
    </location>
</feature>
<name>A0ABT5EQ00_9BACT</name>
<evidence type="ECO:0000256" key="1">
    <source>
        <dbReference type="SAM" id="MobiDB-lite"/>
    </source>
</evidence>
<gene>
    <name evidence="2" type="ORF">POL67_21465</name>
</gene>
<dbReference type="RefSeq" id="WP_271919911.1">
    <property type="nucleotide sequence ID" value="NZ_JAQNDO010000001.1"/>
</dbReference>
<evidence type="ECO:0000313" key="2">
    <source>
        <dbReference type="EMBL" id="MDC0743912.1"/>
    </source>
</evidence>
<evidence type="ECO:0000313" key="3">
    <source>
        <dbReference type="Proteomes" id="UP001221411"/>
    </source>
</evidence>
<sequence length="268" mass="28881">MPTTTTPAKLSRAEKAAICRKLHDNLVVRAQMGPPEPALDAFIPQLDATATRLEAHVAGKYAASAARAAYAERVEEADVEVDTVACHIESFFDNEGHRRQGPHVAAVRAIHAAAFPTGRAFLDARVPEENAEIRRILAVLRAPEHAATLAGISFPMEWITRLEYAVGESDLAYAERASARGTAGHHVNLGKDAEAHWLDVVGRLRKHVESRAPAGDVERSLEGRALLAPLTDAMAHAKAVAAARATRRTKKAEEPPAEPPSSIDFARP</sequence>
<reference evidence="2 3" key="1">
    <citation type="submission" date="2022-11" db="EMBL/GenBank/DDBJ databases">
        <title>Minimal conservation of predation-associated metabolite biosynthetic gene clusters underscores biosynthetic potential of Myxococcota including descriptions for ten novel species: Archangium lansinium sp. nov., Myxococcus landrumus sp. nov., Nannocystis bai.</title>
        <authorList>
            <person name="Ahearne A."/>
            <person name="Stevens C."/>
            <person name="Dowd S."/>
        </authorList>
    </citation>
    <scope>NUCLEOTIDE SEQUENCE [LARGE SCALE GENOMIC DNA]</scope>
    <source>
        <strain evidence="2 3">RJM3</strain>
    </source>
</reference>
<proteinExistence type="predicted"/>
<comment type="caution">
    <text evidence="2">The sequence shown here is derived from an EMBL/GenBank/DDBJ whole genome shotgun (WGS) entry which is preliminary data.</text>
</comment>
<protein>
    <submittedName>
        <fullName evidence="2">Uncharacterized protein</fullName>
    </submittedName>
</protein>
<organism evidence="2 3">
    <name type="scientific">Polyangium mundeleinium</name>
    <dbReference type="NCBI Taxonomy" id="2995306"/>
    <lineage>
        <taxon>Bacteria</taxon>
        <taxon>Pseudomonadati</taxon>
        <taxon>Myxococcota</taxon>
        <taxon>Polyangia</taxon>
        <taxon>Polyangiales</taxon>
        <taxon>Polyangiaceae</taxon>
        <taxon>Polyangium</taxon>
    </lineage>
</organism>
<dbReference type="Proteomes" id="UP001221411">
    <property type="component" value="Unassembled WGS sequence"/>
</dbReference>
<dbReference type="EMBL" id="JAQNDO010000001">
    <property type="protein sequence ID" value="MDC0743912.1"/>
    <property type="molecule type" value="Genomic_DNA"/>
</dbReference>